<dbReference type="InterPro" id="IPR025591">
    <property type="entry name" value="RloB"/>
</dbReference>
<name>A0A1G7R1V1_CHIFI</name>
<evidence type="ECO:0000313" key="2">
    <source>
        <dbReference type="Proteomes" id="UP000199045"/>
    </source>
</evidence>
<accession>A0A1G7R1V1</accession>
<proteinExistence type="predicted"/>
<dbReference type="Proteomes" id="UP000199045">
    <property type="component" value="Unassembled WGS sequence"/>
</dbReference>
<sequence>MQSLIWAASLYLKTMTRKTSHRNFKKVVAIVGDGFTEKIYFDQLKELEQLDDVVIKPELPGKAHKGGSYKRIIESAKSLIEKGYDHVYCLIDFDTVISEKKITAFKNDIACLDPDCFTVYINNPCFETWILLHFEKTARMFGSCEDVSIKILPHIKGYNKRQDYLKRKNIYKALRPHLDNAIQNAASLELNRSDHSDKKPRAEIFKIFKILNLSPPKPIQIDK</sequence>
<evidence type="ECO:0000313" key="1">
    <source>
        <dbReference type="EMBL" id="SDG04752.1"/>
    </source>
</evidence>
<protein>
    <submittedName>
        <fullName evidence="1">RloB-like protein</fullName>
    </submittedName>
</protein>
<dbReference type="AlphaFoldDB" id="A0A1G7R1V1"/>
<reference evidence="1 2" key="1">
    <citation type="submission" date="2016-10" db="EMBL/GenBank/DDBJ databases">
        <authorList>
            <person name="de Groot N.N."/>
        </authorList>
    </citation>
    <scope>NUCLEOTIDE SEQUENCE [LARGE SCALE GENOMIC DNA]</scope>
    <source>
        <strain evidence="1 2">DSM 527</strain>
    </source>
</reference>
<dbReference type="STRING" id="104663.SAMN04488121_103282"/>
<dbReference type="EMBL" id="FNBN01000003">
    <property type="protein sequence ID" value="SDG04752.1"/>
    <property type="molecule type" value="Genomic_DNA"/>
</dbReference>
<dbReference type="Pfam" id="PF13707">
    <property type="entry name" value="RloB"/>
    <property type="match status" value="1"/>
</dbReference>
<organism evidence="1 2">
    <name type="scientific">Chitinophaga filiformis</name>
    <name type="common">Myxococcus filiformis</name>
    <name type="synonym">Flexibacter filiformis</name>
    <dbReference type="NCBI Taxonomy" id="104663"/>
    <lineage>
        <taxon>Bacteria</taxon>
        <taxon>Pseudomonadati</taxon>
        <taxon>Bacteroidota</taxon>
        <taxon>Chitinophagia</taxon>
        <taxon>Chitinophagales</taxon>
        <taxon>Chitinophagaceae</taxon>
        <taxon>Chitinophaga</taxon>
    </lineage>
</organism>
<gene>
    <name evidence="1" type="ORF">SAMN04488121_103282</name>
</gene>